<sequence>MKPEDMFVMDLKTKEYVRKPQSYKPSACTPLFLAAYTMRNAGACIHTHSQSAVMATLLYDKEFRIANIEQIKGIPKVVEAGNLSFFDTLVIPIIENTAEEEDLTPDLSKALVEYPGATAVLVRRHGIYVWGPTVTKAKIINECIHYLLDLAIEMRKFNIDPAGTIGSEKHAHK</sequence>
<dbReference type="InterPro" id="IPR001303">
    <property type="entry name" value="Aldolase_II/adducin_N"/>
</dbReference>
<dbReference type="AlphaFoldDB" id="A0A167CHH7"/>
<evidence type="ECO:0000256" key="2">
    <source>
        <dbReference type="ARBA" id="ARBA00022723"/>
    </source>
</evidence>
<evidence type="ECO:0000256" key="4">
    <source>
        <dbReference type="ARBA" id="ARBA00023167"/>
    </source>
</evidence>
<dbReference type="InterPro" id="IPR017714">
    <property type="entry name" value="MethylthioRu-1-P_deHdtase_MtnB"/>
</dbReference>
<dbReference type="PANTHER" id="PTHR10640:SF7">
    <property type="entry name" value="METHYLTHIORIBULOSE-1-PHOSPHATE DEHYDRATASE"/>
    <property type="match status" value="1"/>
</dbReference>
<dbReference type="KEGG" id="slb:AWJ20_4526"/>
<dbReference type="NCBIfam" id="TIGR03328">
    <property type="entry name" value="salvage_mtnB"/>
    <property type="match status" value="1"/>
</dbReference>
<dbReference type="Gene3D" id="3.40.225.10">
    <property type="entry name" value="Class II aldolase/adducin N-terminal domain"/>
    <property type="match status" value="1"/>
</dbReference>
<protein>
    <submittedName>
        <fullName evidence="7">Methylthioribulose 1-phosphate dehydratase MDE1</fullName>
    </submittedName>
</protein>
<dbReference type="RefSeq" id="XP_018734182.1">
    <property type="nucleotide sequence ID" value="XM_018881605.1"/>
</dbReference>
<dbReference type="SUPFAM" id="SSF53639">
    <property type="entry name" value="AraD/HMP-PK domain-like"/>
    <property type="match status" value="1"/>
</dbReference>
<keyword evidence="4" id="KW-0486">Methionine biosynthesis</keyword>
<dbReference type="GO" id="GO:0046872">
    <property type="term" value="F:metal ion binding"/>
    <property type="evidence" value="ECO:0007669"/>
    <property type="project" value="UniProtKB-KW"/>
</dbReference>
<dbReference type="GO" id="GO:0005737">
    <property type="term" value="C:cytoplasm"/>
    <property type="evidence" value="ECO:0007669"/>
    <property type="project" value="InterPro"/>
</dbReference>
<keyword evidence="3" id="KW-0862">Zinc</keyword>
<dbReference type="GO" id="GO:0046570">
    <property type="term" value="F:methylthioribulose 1-phosphate dehydratase activity"/>
    <property type="evidence" value="ECO:0007669"/>
    <property type="project" value="EnsemblFungi"/>
</dbReference>
<keyword evidence="8" id="KW-1185">Reference proteome</keyword>
<dbReference type="InterPro" id="IPR036409">
    <property type="entry name" value="Aldolase_II/adducin_N_sf"/>
</dbReference>
<evidence type="ECO:0000256" key="3">
    <source>
        <dbReference type="ARBA" id="ARBA00022833"/>
    </source>
</evidence>
<reference evidence="7 8" key="1">
    <citation type="submission" date="2016-02" db="EMBL/GenBank/DDBJ databases">
        <title>Complete genome sequence and transcriptome regulation of the pentose utilising yeast Sugiyamaella lignohabitans.</title>
        <authorList>
            <person name="Bellasio M."/>
            <person name="Peymann A."/>
            <person name="Valli M."/>
            <person name="Sipitzky M."/>
            <person name="Graf A."/>
            <person name="Sauer M."/>
            <person name="Marx H."/>
            <person name="Mattanovich D."/>
        </authorList>
    </citation>
    <scope>NUCLEOTIDE SEQUENCE [LARGE SCALE GENOMIC DNA]</scope>
    <source>
        <strain evidence="7 8">CBS 10342</strain>
    </source>
</reference>
<keyword evidence="2" id="KW-0479">Metal-binding</keyword>
<evidence type="ECO:0000256" key="1">
    <source>
        <dbReference type="ARBA" id="ARBA00022605"/>
    </source>
</evidence>
<evidence type="ECO:0000259" key="6">
    <source>
        <dbReference type="SMART" id="SM01007"/>
    </source>
</evidence>
<dbReference type="GeneID" id="30036668"/>
<dbReference type="EMBL" id="CP014500">
    <property type="protein sequence ID" value="ANB11705.1"/>
    <property type="molecule type" value="Genomic_DNA"/>
</dbReference>
<feature type="domain" description="Class II aldolase/adducin N-terminal" evidence="6">
    <location>
        <begin position="1"/>
        <end position="152"/>
    </location>
</feature>
<accession>A0A167CHH7</accession>
<gene>
    <name evidence="7" type="primary">MDE1</name>
    <name evidence="7" type="ORF">AWJ20_4526</name>
</gene>
<name>A0A167CHH7_9ASCO</name>
<evidence type="ECO:0000313" key="8">
    <source>
        <dbReference type="Proteomes" id="UP000189580"/>
    </source>
</evidence>
<keyword evidence="1" id="KW-0028">Amino-acid biosynthesis</keyword>
<keyword evidence="5" id="KW-0456">Lyase</keyword>
<proteinExistence type="predicted"/>
<dbReference type="Pfam" id="PF00596">
    <property type="entry name" value="Aldolase_II"/>
    <property type="match status" value="1"/>
</dbReference>
<dbReference type="SMART" id="SM01007">
    <property type="entry name" value="Aldolase_II"/>
    <property type="match status" value="1"/>
</dbReference>
<dbReference type="FunFam" id="3.40.225.10:FF:000003">
    <property type="entry name" value="Methylthioribulose-1-phosphate dehydratase"/>
    <property type="match status" value="1"/>
</dbReference>
<dbReference type="GO" id="GO:0019509">
    <property type="term" value="P:L-methionine salvage from methylthioadenosine"/>
    <property type="evidence" value="ECO:0007669"/>
    <property type="project" value="EnsemblFungi"/>
</dbReference>
<dbReference type="Proteomes" id="UP000189580">
    <property type="component" value="Chromosome c"/>
</dbReference>
<dbReference type="PANTHER" id="PTHR10640">
    <property type="entry name" value="METHYLTHIORIBULOSE-1-PHOSPHATE DEHYDRATASE"/>
    <property type="match status" value="1"/>
</dbReference>
<organism evidence="7 8">
    <name type="scientific">Sugiyamaella lignohabitans</name>
    <dbReference type="NCBI Taxonomy" id="796027"/>
    <lineage>
        <taxon>Eukaryota</taxon>
        <taxon>Fungi</taxon>
        <taxon>Dikarya</taxon>
        <taxon>Ascomycota</taxon>
        <taxon>Saccharomycotina</taxon>
        <taxon>Dipodascomycetes</taxon>
        <taxon>Dipodascales</taxon>
        <taxon>Trichomonascaceae</taxon>
        <taxon>Sugiyamaella</taxon>
    </lineage>
</organism>
<evidence type="ECO:0000256" key="5">
    <source>
        <dbReference type="ARBA" id="ARBA00023239"/>
    </source>
</evidence>
<evidence type="ECO:0000313" key="7">
    <source>
        <dbReference type="EMBL" id="ANB11705.1"/>
    </source>
</evidence>
<dbReference type="OrthoDB" id="191080at2759"/>